<reference evidence="2" key="1">
    <citation type="submission" date="2017-07" db="EMBL/GenBank/DDBJ databases">
        <authorList>
            <person name="Mikheyev A."/>
            <person name="Grau M."/>
        </authorList>
    </citation>
    <scope>NUCLEOTIDE SEQUENCE</scope>
    <source>
        <tissue evidence="2">Venom_gland</tissue>
    </source>
</reference>
<evidence type="ECO:0000313" key="2">
    <source>
        <dbReference type="EMBL" id="LAA37687.1"/>
    </source>
</evidence>
<proteinExistence type="predicted"/>
<feature type="region of interest" description="Disordered" evidence="1">
    <location>
        <begin position="1"/>
        <end position="72"/>
    </location>
</feature>
<name>A0A2D4ER42_MICCO</name>
<feature type="compositionally biased region" description="Gly residues" evidence="1">
    <location>
        <begin position="1"/>
        <end position="12"/>
    </location>
</feature>
<protein>
    <submittedName>
        <fullName evidence="2">Uncharacterized protein</fullName>
    </submittedName>
</protein>
<feature type="compositionally biased region" description="Basic residues" evidence="1">
    <location>
        <begin position="17"/>
        <end position="34"/>
    </location>
</feature>
<organism evidence="2">
    <name type="scientific">Micrurus corallinus</name>
    <name type="common">Brazilian coral snake</name>
    <dbReference type="NCBI Taxonomy" id="54390"/>
    <lineage>
        <taxon>Eukaryota</taxon>
        <taxon>Metazoa</taxon>
        <taxon>Chordata</taxon>
        <taxon>Craniata</taxon>
        <taxon>Vertebrata</taxon>
        <taxon>Euteleostomi</taxon>
        <taxon>Lepidosauria</taxon>
        <taxon>Squamata</taxon>
        <taxon>Bifurcata</taxon>
        <taxon>Unidentata</taxon>
        <taxon>Episquamata</taxon>
        <taxon>Toxicofera</taxon>
        <taxon>Serpentes</taxon>
        <taxon>Colubroidea</taxon>
        <taxon>Elapidae</taxon>
        <taxon>Elapinae</taxon>
        <taxon>Micrurus</taxon>
    </lineage>
</organism>
<feature type="compositionally biased region" description="Gly residues" evidence="1">
    <location>
        <begin position="35"/>
        <end position="46"/>
    </location>
</feature>
<dbReference type="AlphaFoldDB" id="A0A2D4ER42"/>
<sequence length="124" mass="12945">MWGVPREGGGGGEGERKRKGKGKGGGGRGKKKKGGGGWGGRGGGGKSPSRRSPWPPPQSPEMQNRRKAEAMQPLQCEPLSIAGAVLYSFEEVGGGVGRKGMAEPIPFSKPSSLLHHVRIGYLRG</sequence>
<accession>A0A2D4ER42</accession>
<evidence type="ECO:0000256" key="1">
    <source>
        <dbReference type="SAM" id="MobiDB-lite"/>
    </source>
</evidence>
<reference evidence="2" key="2">
    <citation type="submission" date="2017-11" db="EMBL/GenBank/DDBJ databases">
        <title>Coralsnake Venomics: Analyses of Venom Gland Transcriptomes and Proteomes of Six Brazilian Taxa.</title>
        <authorList>
            <person name="Aird S.D."/>
            <person name="Jorge da Silva N."/>
            <person name="Qiu L."/>
            <person name="Villar-Briones A."/>
            <person name="Aparecida-Saddi V."/>
            <person name="Campos-Telles M.P."/>
            <person name="Grau M."/>
            <person name="Mikheyev A.S."/>
        </authorList>
    </citation>
    <scope>NUCLEOTIDE SEQUENCE</scope>
    <source>
        <tissue evidence="2">Venom_gland</tissue>
    </source>
</reference>
<dbReference type="EMBL" id="IACJ01012347">
    <property type="protein sequence ID" value="LAA37687.1"/>
    <property type="molecule type" value="Transcribed_RNA"/>
</dbReference>